<evidence type="ECO:0000313" key="6">
    <source>
        <dbReference type="Proteomes" id="UP000501387"/>
    </source>
</evidence>
<reference evidence="5 6" key="1">
    <citation type="submission" date="2020-03" db="EMBL/GenBank/DDBJ databases">
        <title>Leucobacter sp. nov., isolated from beetles.</title>
        <authorList>
            <person name="Hyun D.-W."/>
            <person name="Bae J.-W."/>
        </authorList>
    </citation>
    <scope>NUCLEOTIDE SEQUENCE [LARGE SCALE GENOMIC DNA]</scope>
    <source>
        <strain evidence="5 6">HDW9B</strain>
    </source>
</reference>
<dbReference type="InterPro" id="IPR012337">
    <property type="entry name" value="RNaseH-like_sf"/>
</dbReference>
<evidence type="ECO:0000259" key="4">
    <source>
        <dbReference type="SMART" id="SM00479"/>
    </source>
</evidence>
<evidence type="ECO:0000313" key="5">
    <source>
        <dbReference type="EMBL" id="QIM16491.1"/>
    </source>
</evidence>
<dbReference type="SUPFAM" id="SSF53098">
    <property type="entry name" value="Ribonuclease H-like"/>
    <property type="match status" value="1"/>
</dbReference>
<dbReference type="Pfam" id="PF00929">
    <property type="entry name" value="RNase_T"/>
    <property type="match status" value="1"/>
</dbReference>
<dbReference type="PANTHER" id="PTHR30231:SF4">
    <property type="entry name" value="PROTEIN NEN2"/>
    <property type="match status" value="1"/>
</dbReference>
<name>A0A6G8FJG2_9MICO</name>
<dbReference type="KEGG" id="lins:G7067_08790"/>
<dbReference type="InterPro" id="IPR013520">
    <property type="entry name" value="Ribonucl_H"/>
</dbReference>
<keyword evidence="2" id="KW-0378">Hydrolase</keyword>
<dbReference type="NCBIfam" id="NF005927">
    <property type="entry name" value="PRK07942.1"/>
    <property type="match status" value="1"/>
</dbReference>
<dbReference type="GO" id="GO:0005829">
    <property type="term" value="C:cytosol"/>
    <property type="evidence" value="ECO:0007669"/>
    <property type="project" value="TreeGrafter"/>
</dbReference>
<dbReference type="InterPro" id="IPR036397">
    <property type="entry name" value="RNaseH_sf"/>
</dbReference>
<keyword evidence="1" id="KW-0540">Nuclease</keyword>
<dbReference type="CDD" id="cd06127">
    <property type="entry name" value="DEDDh"/>
    <property type="match status" value="1"/>
</dbReference>
<feature type="domain" description="Exonuclease" evidence="4">
    <location>
        <begin position="41"/>
        <end position="217"/>
    </location>
</feature>
<dbReference type="AlphaFoldDB" id="A0A6G8FJG2"/>
<protein>
    <submittedName>
        <fullName evidence="5">3'-5' exonuclease</fullName>
    </submittedName>
</protein>
<dbReference type="Proteomes" id="UP000501387">
    <property type="component" value="Chromosome"/>
</dbReference>
<accession>A0A6G8FJG2</accession>
<evidence type="ECO:0000256" key="1">
    <source>
        <dbReference type="ARBA" id="ARBA00022722"/>
    </source>
</evidence>
<gene>
    <name evidence="5" type="ORF">G7067_08790</name>
</gene>
<evidence type="ECO:0000256" key="3">
    <source>
        <dbReference type="ARBA" id="ARBA00022839"/>
    </source>
</evidence>
<dbReference type="SMART" id="SM00479">
    <property type="entry name" value="EXOIII"/>
    <property type="match status" value="1"/>
</dbReference>
<proteinExistence type="predicted"/>
<dbReference type="GO" id="GO:0003676">
    <property type="term" value="F:nucleic acid binding"/>
    <property type="evidence" value="ECO:0007669"/>
    <property type="project" value="InterPro"/>
</dbReference>
<evidence type="ECO:0000256" key="2">
    <source>
        <dbReference type="ARBA" id="ARBA00022801"/>
    </source>
</evidence>
<dbReference type="PANTHER" id="PTHR30231">
    <property type="entry name" value="DNA POLYMERASE III SUBUNIT EPSILON"/>
    <property type="match status" value="1"/>
</dbReference>
<keyword evidence="3 5" id="KW-0269">Exonuclease</keyword>
<organism evidence="5 6">
    <name type="scientific">Leucobacter insecticola</name>
    <dbReference type="NCBI Taxonomy" id="2714934"/>
    <lineage>
        <taxon>Bacteria</taxon>
        <taxon>Bacillati</taxon>
        <taxon>Actinomycetota</taxon>
        <taxon>Actinomycetes</taxon>
        <taxon>Micrococcales</taxon>
        <taxon>Microbacteriaceae</taxon>
        <taxon>Leucobacter</taxon>
    </lineage>
</organism>
<dbReference type="EMBL" id="CP049934">
    <property type="protein sequence ID" value="QIM16491.1"/>
    <property type="molecule type" value="Genomic_DNA"/>
</dbReference>
<dbReference type="Gene3D" id="3.30.420.10">
    <property type="entry name" value="Ribonuclease H-like superfamily/Ribonuclease H"/>
    <property type="match status" value="1"/>
</dbReference>
<keyword evidence="6" id="KW-1185">Reference proteome</keyword>
<sequence>MRRRSAGICEANLRHGTLALDSIEDNERSTVTSPLPLWASNLAVFDTETTGIDTSQARIVSATIALLGPDEEVVERYDWLLNPGIEIPAAAERVHGISTQIARASGIDAAVGVQQIVVQLAEMIERGFPIVAYNAPYDLTLLRAEAERYGVPWPADLSPVIDPLIIDKQFDRYRKGKRTLEAVSAHHGVEIGTAHDAGDDAIAAGRVLQRIARKYADVIPSDLEDLHRAQIAWAAAQAASYQEFRRRQDPSFVADGSWPLR</sequence>
<dbReference type="GO" id="GO:0008408">
    <property type="term" value="F:3'-5' exonuclease activity"/>
    <property type="evidence" value="ECO:0007669"/>
    <property type="project" value="TreeGrafter"/>
</dbReference>